<organism evidence="1 2">
    <name type="scientific">Synaphobranchus kaupii</name>
    <name type="common">Kaup's arrowtooth eel</name>
    <dbReference type="NCBI Taxonomy" id="118154"/>
    <lineage>
        <taxon>Eukaryota</taxon>
        <taxon>Metazoa</taxon>
        <taxon>Chordata</taxon>
        <taxon>Craniata</taxon>
        <taxon>Vertebrata</taxon>
        <taxon>Euteleostomi</taxon>
        <taxon>Actinopterygii</taxon>
        <taxon>Neopterygii</taxon>
        <taxon>Teleostei</taxon>
        <taxon>Anguilliformes</taxon>
        <taxon>Synaphobranchidae</taxon>
        <taxon>Synaphobranchus</taxon>
    </lineage>
</organism>
<sequence>MGRTTSRAVVPLPDFSAYAVIPAFPAAGLIERNASRYRGGFTPSERGLYRMITFCLPRTEDQSHWHAVARGTQKTHAQRVSAAGGQGGWASAPHTKGFPRYTAGSRAVSRPAAGDQALRFIRWSRSVSQTAPYLAQYSSAAAGDRPGAPATPV</sequence>
<evidence type="ECO:0000313" key="1">
    <source>
        <dbReference type="EMBL" id="KAJ8382889.1"/>
    </source>
</evidence>
<protein>
    <submittedName>
        <fullName evidence="1">Uncharacterized protein</fullName>
    </submittedName>
</protein>
<dbReference type="Proteomes" id="UP001152622">
    <property type="component" value="Chromosome 1"/>
</dbReference>
<comment type="caution">
    <text evidence="1">The sequence shown here is derived from an EMBL/GenBank/DDBJ whole genome shotgun (WGS) entry which is preliminary data.</text>
</comment>
<reference evidence="1" key="1">
    <citation type="journal article" date="2023" name="Science">
        <title>Genome structures resolve the early diversification of teleost fishes.</title>
        <authorList>
            <person name="Parey E."/>
            <person name="Louis A."/>
            <person name="Montfort J."/>
            <person name="Bouchez O."/>
            <person name="Roques C."/>
            <person name="Iampietro C."/>
            <person name="Lluch J."/>
            <person name="Castinel A."/>
            <person name="Donnadieu C."/>
            <person name="Desvignes T."/>
            <person name="Floi Bucao C."/>
            <person name="Jouanno E."/>
            <person name="Wen M."/>
            <person name="Mejri S."/>
            <person name="Dirks R."/>
            <person name="Jansen H."/>
            <person name="Henkel C."/>
            <person name="Chen W.J."/>
            <person name="Zahm M."/>
            <person name="Cabau C."/>
            <person name="Klopp C."/>
            <person name="Thompson A.W."/>
            <person name="Robinson-Rechavi M."/>
            <person name="Braasch I."/>
            <person name="Lecointre G."/>
            <person name="Bobe J."/>
            <person name="Postlethwait J.H."/>
            <person name="Berthelot C."/>
            <person name="Roest Crollius H."/>
            <person name="Guiguen Y."/>
        </authorList>
    </citation>
    <scope>NUCLEOTIDE SEQUENCE</scope>
    <source>
        <strain evidence="1">WJC10195</strain>
    </source>
</reference>
<dbReference type="EMBL" id="JAINUF010000001">
    <property type="protein sequence ID" value="KAJ8382889.1"/>
    <property type="molecule type" value="Genomic_DNA"/>
</dbReference>
<proteinExistence type="predicted"/>
<keyword evidence="2" id="KW-1185">Reference proteome</keyword>
<evidence type="ECO:0000313" key="2">
    <source>
        <dbReference type="Proteomes" id="UP001152622"/>
    </source>
</evidence>
<gene>
    <name evidence="1" type="ORF">SKAU_G00036670</name>
</gene>
<dbReference type="AlphaFoldDB" id="A0A9Q1JHB0"/>
<accession>A0A9Q1JHB0</accession>
<name>A0A9Q1JHB0_SYNKA</name>